<evidence type="ECO:0000256" key="1">
    <source>
        <dbReference type="SAM" id="MobiDB-lite"/>
    </source>
</evidence>
<reference evidence="2 3" key="1">
    <citation type="submission" date="2016-10" db="EMBL/GenBank/DDBJ databases">
        <title>Draft genome sequence of Coniochaeta ligniaria NRRL30616, a lignocellulolytic fungus for bioabatement of inhibitors in plant biomass hydrolysates.</title>
        <authorList>
            <consortium name="DOE Joint Genome Institute"/>
            <person name="Jimenez D.J."/>
            <person name="Hector R.E."/>
            <person name="Riley R."/>
            <person name="Sun H."/>
            <person name="Grigoriev I.V."/>
            <person name="Van Elsas J.D."/>
            <person name="Nichols N.N."/>
        </authorList>
    </citation>
    <scope>NUCLEOTIDE SEQUENCE [LARGE SCALE GENOMIC DNA]</scope>
    <source>
        <strain evidence="2 3">NRRL 30616</strain>
    </source>
</reference>
<name>A0A1J7I9X9_9PEZI</name>
<feature type="compositionally biased region" description="Basic and acidic residues" evidence="1">
    <location>
        <begin position="8"/>
        <end position="22"/>
    </location>
</feature>
<protein>
    <submittedName>
        <fullName evidence="2">Uncharacterized protein</fullName>
    </submittedName>
</protein>
<dbReference type="Proteomes" id="UP000182658">
    <property type="component" value="Unassembled WGS sequence"/>
</dbReference>
<feature type="region of interest" description="Disordered" evidence="1">
    <location>
        <begin position="1"/>
        <end position="26"/>
    </location>
</feature>
<organism evidence="2 3">
    <name type="scientific">Coniochaeta ligniaria NRRL 30616</name>
    <dbReference type="NCBI Taxonomy" id="1408157"/>
    <lineage>
        <taxon>Eukaryota</taxon>
        <taxon>Fungi</taxon>
        <taxon>Dikarya</taxon>
        <taxon>Ascomycota</taxon>
        <taxon>Pezizomycotina</taxon>
        <taxon>Sordariomycetes</taxon>
        <taxon>Sordariomycetidae</taxon>
        <taxon>Coniochaetales</taxon>
        <taxon>Coniochaetaceae</taxon>
        <taxon>Coniochaeta</taxon>
    </lineage>
</organism>
<gene>
    <name evidence="2" type="ORF">CONLIGDRAFT_649018</name>
</gene>
<dbReference type="InParanoid" id="A0A1J7I9X9"/>
<dbReference type="OrthoDB" id="4707307at2759"/>
<dbReference type="AlphaFoldDB" id="A0A1J7I9X9"/>
<sequence>MTGHCHFPCRDRETTSHREIKPDNGTPSFTPFATAVSLRLIATQAFHSEPSIAPTSDATRLAGSILLVQSRKTFGVSDGKTLVFTDVKAFQEGLYTFTDTANAEYQILNLLHALGSGSALIWWNTELSAQRRHSCEMGDCKWFLLLSASDSSCHRDGHVHIGQSPPHRAHGLRYSQPGPHTVELHPEEKLYSTRWIFRFVKICLLREARAPWRHTWPRWNPTIPSLTDAVTNRSHCRADGYNGCHCRSNRRQRGRSNAREAGTVMEDEIAVEAAAEMEANTTAPLSSTTLTATGTVATGAAALHAKPSSDQGANQPISSSPSSPIYLGAPISESPRSETFEYLRVGHPADEA</sequence>
<evidence type="ECO:0000313" key="3">
    <source>
        <dbReference type="Proteomes" id="UP000182658"/>
    </source>
</evidence>
<proteinExistence type="predicted"/>
<dbReference type="EMBL" id="KV875104">
    <property type="protein sequence ID" value="OIW24261.1"/>
    <property type="molecule type" value="Genomic_DNA"/>
</dbReference>
<keyword evidence="3" id="KW-1185">Reference proteome</keyword>
<feature type="region of interest" description="Disordered" evidence="1">
    <location>
        <begin position="304"/>
        <end position="339"/>
    </location>
</feature>
<evidence type="ECO:0000313" key="2">
    <source>
        <dbReference type="EMBL" id="OIW24261.1"/>
    </source>
</evidence>
<accession>A0A1J7I9X9</accession>
<feature type="compositionally biased region" description="Low complexity" evidence="1">
    <location>
        <begin position="316"/>
        <end position="325"/>
    </location>
</feature>